<feature type="compositionally biased region" description="Low complexity" evidence="1">
    <location>
        <begin position="393"/>
        <end position="404"/>
    </location>
</feature>
<sequence length="885" mass="97642">MPRAPLPPINFRALADALLAQARDLVPDWIRGGYVRGNEYICGSLSGGEGVSCAINLSTGKWADFASSDQEKGNDLVSLYAAIHSLTMAEAAIQLADDHDLHELAGIVKRPGDGAPRPPRPPPPPPAPAQREKEQWATRLPAPPDAPAPTFWHYHRKPEDIVHKAEYRIDGALLGYVVRFRTSDGGKDTLPYTWSVSLRDNSMMWKWRSWDPQRPLFYPGGAHPSDRTVIVVEGEVKAEVLQRLLDAGAPGVYCVVSWPGGCNGWKKARWEWLAGSTVLLWPDCDAKREKLTKLETAQCLQAATVAPEIALQIAQAAKPLLKPEKQPGMEAMLSIGALLRDTHACNVSMLPIPAPGEVPDGWDCRDAIEVDGWTFDQVVSFFARAQPLQAPAAPPVAAAPSADAGAGGRGGGSDGSARESPADAEDGEGGKLPWWLKPYWDGEKGRWLVSRKLVIAALLNDEALMGVLGLNQLSNNIDARRPWPWPHAKAGPITGAVDLLLGRYLSKTYGLPSINRAALMEAIETVAHENPFHPVQEYLTGLPEPDPDAKPLIDKWLVYVIGETPKTIKPEVFEYLCLVGRFWLLGMVNRIMEPGCKFDYCPVLEGPGGMRKSTMVETLASSAYFSDTHFDVSRGKEGQEQVQGLWLYEIAELANFGKSEINIIKAFISAKVDRYRPSYGRVVEAYARQCVLAGTTNERTYLRDRTGNRRFWPVPVRHVIDIEWLLRNRDKLFSEAFALYLKAEPFTPTIDVEERLFFPMQESRLVETAVLSELLHVLTRPPMATGIGAIVNELTPFVTISQLTSALGVDAAKSNASLEGQIRSWMEHEGWERCKKQQNGVRAWGYERPKDWPPYEPEEGATVPTSAPAPKLPANDYGDADDAPF</sequence>
<dbReference type="InterPro" id="IPR007936">
    <property type="entry name" value="VapE-like_dom"/>
</dbReference>
<dbReference type="Pfam" id="PF05272">
    <property type="entry name" value="VapE-like_dom"/>
    <property type="match status" value="1"/>
</dbReference>
<dbReference type="EMBL" id="JAUSRD010000001">
    <property type="protein sequence ID" value="MDP9891246.1"/>
    <property type="molecule type" value="Genomic_DNA"/>
</dbReference>
<feature type="region of interest" description="Disordered" evidence="1">
    <location>
        <begin position="108"/>
        <end position="150"/>
    </location>
</feature>
<evidence type="ECO:0000313" key="3">
    <source>
        <dbReference type="EMBL" id="MDP9891246.1"/>
    </source>
</evidence>
<protein>
    <recommendedName>
        <fullName evidence="2">Virulence-associated protein E-like domain-containing protein</fullName>
    </recommendedName>
</protein>
<evidence type="ECO:0000313" key="4">
    <source>
        <dbReference type="Proteomes" id="UP001242045"/>
    </source>
</evidence>
<dbReference type="PANTHER" id="PTHR34985:SF1">
    <property type="entry name" value="SLR0554 PROTEIN"/>
    <property type="match status" value="1"/>
</dbReference>
<dbReference type="InterPro" id="IPR034154">
    <property type="entry name" value="TOPRIM_DnaG/twinkle"/>
</dbReference>
<dbReference type="RefSeq" id="WP_307683620.1">
    <property type="nucleotide sequence ID" value="NZ_JAUSRD010000001.1"/>
</dbReference>
<feature type="region of interest" description="Disordered" evidence="1">
    <location>
        <begin position="842"/>
        <end position="885"/>
    </location>
</feature>
<name>A0AAW8CPJ2_9BURK</name>
<accession>A0AAW8CPJ2</accession>
<dbReference type="PANTHER" id="PTHR34985">
    <property type="entry name" value="SLR0554 PROTEIN"/>
    <property type="match status" value="1"/>
</dbReference>
<feature type="domain" description="Virulence-associated protein E-like" evidence="2">
    <location>
        <begin position="574"/>
        <end position="749"/>
    </location>
</feature>
<evidence type="ECO:0000256" key="1">
    <source>
        <dbReference type="SAM" id="MobiDB-lite"/>
    </source>
</evidence>
<feature type="region of interest" description="Disordered" evidence="1">
    <location>
        <begin position="393"/>
        <end position="429"/>
    </location>
</feature>
<dbReference type="CDD" id="cd01029">
    <property type="entry name" value="TOPRIM_primases"/>
    <property type="match status" value="1"/>
</dbReference>
<reference evidence="3" key="1">
    <citation type="submission" date="2023-07" db="EMBL/GenBank/DDBJ databases">
        <title>Sorghum-associated microbial communities from plants grown in Nebraska, USA.</title>
        <authorList>
            <person name="Schachtman D."/>
        </authorList>
    </citation>
    <scope>NUCLEOTIDE SEQUENCE</scope>
    <source>
        <strain evidence="3">DS3754</strain>
    </source>
</reference>
<organism evidence="3 4">
    <name type="scientific">Variovorax boronicumulans</name>
    <dbReference type="NCBI Taxonomy" id="436515"/>
    <lineage>
        <taxon>Bacteria</taxon>
        <taxon>Pseudomonadati</taxon>
        <taxon>Pseudomonadota</taxon>
        <taxon>Betaproteobacteria</taxon>
        <taxon>Burkholderiales</taxon>
        <taxon>Comamonadaceae</taxon>
        <taxon>Variovorax</taxon>
    </lineage>
</organism>
<comment type="caution">
    <text evidence="3">The sequence shown here is derived from an EMBL/GenBank/DDBJ whole genome shotgun (WGS) entry which is preliminary data.</text>
</comment>
<feature type="compositionally biased region" description="Gly residues" evidence="1">
    <location>
        <begin position="405"/>
        <end position="414"/>
    </location>
</feature>
<gene>
    <name evidence="3" type="ORF">J2W31_000342</name>
</gene>
<feature type="compositionally biased region" description="Pro residues" evidence="1">
    <location>
        <begin position="116"/>
        <end position="128"/>
    </location>
</feature>
<dbReference type="AlphaFoldDB" id="A0AAW8CPJ2"/>
<dbReference type="Proteomes" id="UP001242045">
    <property type="component" value="Unassembled WGS sequence"/>
</dbReference>
<proteinExistence type="predicted"/>
<evidence type="ECO:0000259" key="2">
    <source>
        <dbReference type="Pfam" id="PF05272"/>
    </source>
</evidence>